<feature type="repeat" description="NHL" evidence="2">
    <location>
        <begin position="52"/>
        <end position="95"/>
    </location>
</feature>
<accession>I3VUH8</accession>
<dbReference type="BioCyc" id="TSAC1094508:GLMA-1184-MONOMER"/>
<protein>
    <submittedName>
        <fullName evidence="5">NHL repeat containing protein</fullName>
    </submittedName>
</protein>
<dbReference type="RefSeq" id="WP_014758055.1">
    <property type="nucleotide sequence ID" value="NC_017992.1"/>
</dbReference>
<dbReference type="SUPFAM" id="SSF101898">
    <property type="entry name" value="NHL repeat"/>
    <property type="match status" value="1"/>
</dbReference>
<dbReference type="PANTHER" id="PTHR24104">
    <property type="entry name" value="E3 UBIQUITIN-PROTEIN LIGASE NHLRC1-RELATED"/>
    <property type="match status" value="1"/>
</dbReference>
<evidence type="ECO:0000256" key="2">
    <source>
        <dbReference type="PROSITE-ProRule" id="PRU00504"/>
    </source>
</evidence>
<dbReference type="STRING" id="1094508.Tsac_1160"/>
<dbReference type="PATRIC" id="fig|1094508.3.peg.1174"/>
<dbReference type="PROSITE" id="PS51125">
    <property type="entry name" value="NHL"/>
    <property type="match status" value="2"/>
</dbReference>
<dbReference type="SUPFAM" id="SSF63825">
    <property type="entry name" value="YWTD domain"/>
    <property type="match status" value="1"/>
</dbReference>
<proteinExistence type="predicted"/>
<dbReference type="eggNOG" id="COG3391">
    <property type="taxonomic scope" value="Bacteria"/>
</dbReference>
<dbReference type="Proteomes" id="UP000006178">
    <property type="component" value="Chromosome"/>
</dbReference>
<dbReference type="InterPro" id="IPR013658">
    <property type="entry name" value="SGL"/>
</dbReference>
<feature type="repeat" description="NHL" evidence="2">
    <location>
        <begin position="114"/>
        <end position="144"/>
    </location>
</feature>
<feature type="transmembrane region" description="Helical" evidence="3">
    <location>
        <begin position="458"/>
        <end position="475"/>
    </location>
</feature>
<dbReference type="InterPro" id="IPR050952">
    <property type="entry name" value="TRIM-NHL_E3_ligases"/>
</dbReference>
<dbReference type="CDD" id="cd05819">
    <property type="entry name" value="NHL"/>
    <property type="match status" value="1"/>
</dbReference>
<keyword evidence="3" id="KW-1133">Transmembrane helix</keyword>
<evidence type="ECO:0000259" key="4">
    <source>
        <dbReference type="Pfam" id="PF08450"/>
    </source>
</evidence>
<keyword evidence="3" id="KW-0472">Membrane</keyword>
<dbReference type="InterPro" id="IPR011990">
    <property type="entry name" value="TPR-like_helical_dom_sf"/>
</dbReference>
<keyword evidence="6" id="KW-1185">Reference proteome</keyword>
<organism evidence="5 6">
    <name type="scientific">Thermoanaerobacterium saccharolyticum (strain DSM 8691 / JW/SL-YS485)</name>
    <dbReference type="NCBI Taxonomy" id="1094508"/>
    <lineage>
        <taxon>Bacteria</taxon>
        <taxon>Bacillati</taxon>
        <taxon>Bacillota</taxon>
        <taxon>Clostridia</taxon>
        <taxon>Thermoanaerobacterales</taxon>
        <taxon>Thermoanaerobacteraceae</taxon>
        <taxon>Thermoanaerobacterium</taxon>
    </lineage>
</organism>
<dbReference type="AlphaFoldDB" id="I3VUH8"/>
<feature type="domain" description="SMP-30/Gluconolactonase/LRE-like region" evidence="4">
    <location>
        <begin position="74"/>
        <end position="155"/>
    </location>
</feature>
<dbReference type="InterPro" id="IPR001258">
    <property type="entry name" value="NHL_repeat"/>
</dbReference>
<evidence type="ECO:0000313" key="6">
    <source>
        <dbReference type="Proteomes" id="UP000006178"/>
    </source>
</evidence>
<evidence type="ECO:0000256" key="3">
    <source>
        <dbReference type="SAM" id="Phobius"/>
    </source>
</evidence>
<reference evidence="5 6" key="1">
    <citation type="journal article" date="2014" name="Appl. Environ. Microbiol.">
        <title>Profile of Secreted Hydrolases, Associated Proteins, and SlpA in Thermoanaerobacterium saccharolyticum during the Degradation of Hemicellulose.</title>
        <authorList>
            <person name="Currie D.H."/>
            <person name="Guss A.M."/>
            <person name="Herring C.D."/>
            <person name="Giannone R.J."/>
            <person name="Johnson C.M."/>
            <person name="Lankford P.K."/>
            <person name="Brown S.D."/>
            <person name="Hettich R.L."/>
            <person name="Lynd L.R."/>
        </authorList>
    </citation>
    <scope>NUCLEOTIDE SEQUENCE [LARGE SCALE GENOMIC DNA]</scope>
    <source>
        <strain evidence="6">DSM 8691 / JW/SL-YS485</strain>
    </source>
</reference>
<dbReference type="Gene3D" id="2.120.10.30">
    <property type="entry name" value="TolB, C-terminal domain"/>
    <property type="match status" value="2"/>
</dbReference>
<keyword evidence="1" id="KW-0677">Repeat</keyword>
<gene>
    <name evidence="5" type="ordered locus">Tsac_1160</name>
</gene>
<dbReference type="KEGG" id="tsh:Tsac_1160"/>
<dbReference type="Pfam" id="PF08450">
    <property type="entry name" value="SGL"/>
    <property type="match status" value="1"/>
</dbReference>
<sequence length="494" mass="55811">MVYKRVLAFIAIIMLILSDSVYALSYMNVPYYTYNYDYWGNIYYTPPAYIPQNVLSGVGIGCGDFKNPQDIFVDDNKKLYIADTGNNRIVVYDLNDKKVSEIKGFVNNGVEESFKSPSGIYVTNDGKIYIADTGSNRVVALNSDGTLYKIIKNPESKDLGKNFQFSPLKVAVDYAGRVYVIAKNLFEGIMSFDNEGNFTGFVGTIYVNISPYEKIWRKLSTKAQRKSQIQFIPTEFTGIDITSDGFLYATNIDANGKQSVRKLNPKGQDIIKMNNNNSKQTGTLSGDLFWRLSGNYSGASQIIDVTYRDNGIYSILDRRRGRIFTYDDEGDLLYIFGGLGSQEGTFKNPIAIDTIGDEILVLDMGRGNITIFVPTEYGSLINKAVSERYNGDEASAVELWKRVIKLDSNFELAYVGVGKSYLASGENKEAMKYFKLGMDRTYYSIAYRRYRDDILKKNLGYILTVIIVLIAIYVIKRLLKRKKIKKDGGSVYEY</sequence>
<evidence type="ECO:0000256" key="1">
    <source>
        <dbReference type="ARBA" id="ARBA00022737"/>
    </source>
</evidence>
<dbReference type="PANTHER" id="PTHR24104:SF25">
    <property type="entry name" value="PROTEIN LIN-41"/>
    <property type="match status" value="1"/>
</dbReference>
<dbReference type="EMBL" id="CP003184">
    <property type="protein sequence ID" value="AFK86173.1"/>
    <property type="molecule type" value="Genomic_DNA"/>
</dbReference>
<dbReference type="InterPro" id="IPR011042">
    <property type="entry name" value="6-blade_b-propeller_TolB-like"/>
</dbReference>
<dbReference type="GO" id="GO:0008270">
    <property type="term" value="F:zinc ion binding"/>
    <property type="evidence" value="ECO:0007669"/>
    <property type="project" value="UniProtKB-KW"/>
</dbReference>
<name>I3VUH8_THESW</name>
<dbReference type="SUPFAM" id="SSF48452">
    <property type="entry name" value="TPR-like"/>
    <property type="match status" value="1"/>
</dbReference>
<keyword evidence="3" id="KW-0812">Transmembrane</keyword>
<evidence type="ECO:0000313" key="5">
    <source>
        <dbReference type="EMBL" id="AFK86173.1"/>
    </source>
</evidence>